<dbReference type="HOGENOM" id="CLU_154779_0_0_1"/>
<gene>
    <name evidence="2" type="ORF">H103_08171</name>
</gene>
<dbReference type="AlphaFoldDB" id="A0A022VPS6"/>
<evidence type="ECO:0000313" key="2">
    <source>
        <dbReference type="EMBL" id="EZF48070.1"/>
    </source>
</evidence>
<proteinExistence type="predicted"/>
<sequence>MKPIRRQAGIENAFEETTPYGYLQLFAVQDLLSTVGYETAAKGQDRTARIYRWRKIAGSKTLYQHAGGDDGEGGGLEKDSRRTGEQKMNPPMPVIAIPMVIPAAVVVYTEELAFRVVTSKDGLRLLDARSSPIQPKS</sequence>
<accession>A0A022VPS6</accession>
<organism evidence="2">
    <name type="scientific">Trichophyton rubrum CBS 288.86</name>
    <dbReference type="NCBI Taxonomy" id="1215330"/>
    <lineage>
        <taxon>Eukaryota</taxon>
        <taxon>Fungi</taxon>
        <taxon>Dikarya</taxon>
        <taxon>Ascomycota</taxon>
        <taxon>Pezizomycotina</taxon>
        <taxon>Eurotiomycetes</taxon>
        <taxon>Eurotiomycetidae</taxon>
        <taxon>Onygenales</taxon>
        <taxon>Arthrodermataceae</taxon>
        <taxon>Trichophyton</taxon>
    </lineage>
</organism>
<dbReference type="EMBL" id="KK207935">
    <property type="protein sequence ID" value="EZF48070.1"/>
    <property type="molecule type" value="Genomic_DNA"/>
</dbReference>
<feature type="region of interest" description="Disordered" evidence="1">
    <location>
        <begin position="63"/>
        <end position="91"/>
    </location>
</feature>
<reference evidence="2" key="1">
    <citation type="submission" date="2014-02" db="EMBL/GenBank/DDBJ databases">
        <title>The Genome Sequence of Trichophyton rubrum (morphotype fischeri) CBS 288.86.</title>
        <authorList>
            <consortium name="The Broad Institute Genomics Platform"/>
            <person name="Cuomo C.A."/>
            <person name="White T.C."/>
            <person name="Graser Y."/>
            <person name="Martinez-Rossi N."/>
            <person name="Heitman J."/>
            <person name="Young S.K."/>
            <person name="Zeng Q."/>
            <person name="Gargeya S."/>
            <person name="Abouelleil A."/>
            <person name="Alvarado L."/>
            <person name="Chapman S.B."/>
            <person name="Gainer-Dewar J."/>
            <person name="Goldberg J."/>
            <person name="Griggs A."/>
            <person name="Gujja S."/>
            <person name="Hansen M."/>
            <person name="Howarth C."/>
            <person name="Imamovic A."/>
            <person name="Larimer J."/>
            <person name="Martinez D."/>
            <person name="Murphy C."/>
            <person name="Pearson M.D."/>
            <person name="Persinoti G."/>
            <person name="Poon T."/>
            <person name="Priest M."/>
            <person name="Roberts A.D."/>
            <person name="Saif S."/>
            <person name="Shea T.D."/>
            <person name="Sykes S.N."/>
            <person name="Wortman J."/>
            <person name="Nusbaum C."/>
            <person name="Birren B."/>
        </authorList>
    </citation>
    <scope>NUCLEOTIDE SEQUENCE [LARGE SCALE GENOMIC DNA]</scope>
    <source>
        <strain evidence="2">CBS 288.86</strain>
    </source>
</reference>
<evidence type="ECO:0000256" key="1">
    <source>
        <dbReference type="SAM" id="MobiDB-lite"/>
    </source>
</evidence>
<feature type="compositionally biased region" description="Basic and acidic residues" evidence="1">
    <location>
        <begin position="75"/>
        <end position="85"/>
    </location>
</feature>
<protein>
    <submittedName>
        <fullName evidence="2">Uncharacterized protein</fullName>
    </submittedName>
</protein>
<name>A0A022VPS6_TRIRU</name>
<dbReference type="Proteomes" id="UP000023758">
    <property type="component" value="Unassembled WGS sequence"/>
</dbReference>